<feature type="transmembrane region" description="Helical" evidence="3">
    <location>
        <begin position="65"/>
        <end position="87"/>
    </location>
</feature>
<evidence type="ECO:0000256" key="3">
    <source>
        <dbReference type="SAM" id="Phobius"/>
    </source>
</evidence>
<dbReference type="PANTHER" id="PTHR23080:SF133">
    <property type="entry name" value="SI:CH211-262I1.5-RELATED"/>
    <property type="match status" value="1"/>
</dbReference>
<protein>
    <recommendedName>
        <fullName evidence="4">DDE Tnp4 domain-containing protein</fullName>
    </recommendedName>
</protein>
<gene>
    <name evidence="5" type="ORF">LSH36_693g02044</name>
</gene>
<comment type="cofactor">
    <cofactor evidence="1">
        <name>a divalent metal cation</name>
        <dbReference type="ChEBI" id="CHEBI:60240"/>
    </cofactor>
</comment>
<reference evidence="5" key="1">
    <citation type="journal article" date="2023" name="Mol. Biol. Evol.">
        <title>Third-Generation Sequencing Reveals the Adaptive Role of the Epigenome in Three Deep-Sea Polychaetes.</title>
        <authorList>
            <person name="Perez M."/>
            <person name="Aroh O."/>
            <person name="Sun Y."/>
            <person name="Lan Y."/>
            <person name="Juniper S.K."/>
            <person name="Young C.R."/>
            <person name="Angers B."/>
            <person name="Qian P.Y."/>
        </authorList>
    </citation>
    <scope>NUCLEOTIDE SEQUENCE</scope>
    <source>
        <strain evidence="5">P08H-3</strain>
    </source>
</reference>
<dbReference type="Pfam" id="PF13359">
    <property type="entry name" value="DDE_Tnp_4"/>
    <property type="match status" value="1"/>
</dbReference>
<accession>A0AAD9MTV9</accession>
<dbReference type="PANTHER" id="PTHR23080">
    <property type="entry name" value="THAP DOMAIN PROTEIN"/>
    <property type="match status" value="1"/>
</dbReference>
<proteinExistence type="predicted"/>
<feature type="domain" description="DDE Tnp4" evidence="4">
    <location>
        <begin position="1"/>
        <end position="86"/>
    </location>
</feature>
<keyword evidence="6" id="KW-1185">Reference proteome</keyword>
<keyword evidence="3" id="KW-0812">Transmembrane</keyword>
<dbReference type="GO" id="GO:0046872">
    <property type="term" value="F:metal ion binding"/>
    <property type="evidence" value="ECO:0007669"/>
    <property type="project" value="UniProtKB-KW"/>
</dbReference>
<organism evidence="5 6">
    <name type="scientific">Paralvinella palmiformis</name>
    <dbReference type="NCBI Taxonomy" id="53620"/>
    <lineage>
        <taxon>Eukaryota</taxon>
        <taxon>Metazoa</taxon>
        <taxon>Spiralia</taxon>
        <taxon>Lophotrochozoa</taxon>
        <taxon>Annelida</taxon>
        <taxon>Polychaeta</taxon>
        <taxon>Sedentaria</taxon>
        <taxon>Canalipalpata</taxon>
        <taxon>Terebellida</taxon>
        <taxon>Terebelliformia</taxon>
        <taxon>Alvinellidae</taxon>
        <taxon>Paralvinella</taxon>
    </lineage>
</organism>
<name>A0AAD9MTV9_9ANNE</name>
<keyword evidence="3" id="KW-0472">Membrane</keyword>
<dbReference type="EMBL" id="JAODUP010000693">
    <property type="protein sequence ID" value="KAK2145240.1"/>
    <property type="molecule type" value="Genomic_DNA"/>
</dbReference>
<evidence type="ECO:0000256" key="2">
    <source>
        <dbReference type="ARBA" id="ARBA00022723"/>
    </source>
</evidence>
<comment type="caution">
    <text evidence="5">The sequence shown here is derived from an EMBL/GenBank/DDBJ whole genome shotgun (WGS) entry which is preliminary data.</text>
</comment>
<dbReference type="Proteomes" id="UP001208570">
    <property type="component" value="Unassembled WGS sequence"/>
</dbReference>
<evidence type="ECO:0000259" key="4">
    <source>
        <dbReference type="Pfam" id="PF13359"/>
    </source>
</evidence>
<evidence type="ECO:0000313" key="6">
    <source>
        <dbReference type="Proteomes" id="UP001208570"/>
    </source>
</evidence>
<dbReference type="AlphaFoldDB" id="A0AAD9MTV9"/>
<keyword evidence="2" id="KW-0479">Metal-binding</keyword>
<evidence type="ECO:0000313" key="5">
    <source>
        <dbReference type="EMBL" id="KAK2145240.1"/>
    </source>
</evidence>
<evidence type="ECO:0000256" key="1">
    <source>
        <dbReference type="ARBA" id="ARBA00001968"/>
    </source>
</evidence>
<dbReference type="InterPro" id="IPR027806">
    <property type="entry name" value="HARBI1_dom"/>
</dbReference>
<sequence length="96" mass="10952">MADKNFTIQKDREAQKASLNIPPFLNQNTQFTRGEVAEIQEIATLRIHVERAIQRVKDNNLFKTVIPLSMVGTVCQLWTIAVLLTNFQGPLIIEKM</sequence>
<keyword evidence="3" id="KW-1133">Transmembrane helix</keyword>